<dbReference type="RefSeq" id="WP_181580441.1">
    <property type="nucleotide sequence ID" value="NZ_CP059399.1"/>
</dbReference>
<accession>A0A7D6VFY4</accession>
<name>A0A7D6VFY4_9NOCA</name>
<dbReference type="EMBL" id="CP059399">
    <property type="protein sequence ID" value="QLY29236.1"/>
    <property type="molecule type" value="Genomic_DNA"/>
</dbReference>
<organism evidence="1 2">
    <name type="scientific">Nocardia huaxiensis</name>
    <dbReference type="NCBI Taxonomy" id="2755382"/>
    <lineage>
        <taxon>Bacteria</taxon>
        <taxon>Bacillati</taxon>
        <taxon>Actinomycetota</taxon>
        <taxon>Actinomycetes</taxon>
        <taxon>Mycobacteriales</taxon>
        <taxon>Nocardiaceae</taxon>
        <taxon>Nocardia</taxon>
    </lineage>
</organism>
<keyword evidence="2" id="KW-1185">Reference proteome</keyword>
<dbReference type="Proteomes" id="UP000515512">
    <property type="component" value="Chromosome"/>
</dbReference>
<evidence type="ECO:0000313" key="1">
    <source>
        <dbReference type="EMBL" id="QLY29236.1"/>
    </source>
</evidence>
<gene>
    <name evidence="1" type="ORF">H0264_28700</name>
</gene>
<reference evidence="1 2" key="1">
    <citation type="submission" date="2020-07" db="EMBL/GenBank/DDBJ databases">
        <authorList>
            <person name="Zhuang K."/>
            <person name="Ran Y."/>
        </authorList>
    </citation>
    <scope>NUCLEOTIDE SEQUENCE [LARGE SCALE GENOMIC DNA]</scope>
    <source>
        <strain evidence="1 2">WCH-YHL-001</strain>
    </source>
</reference>
<sequence>MTDRTGSIPYDETTVDPIAALREAMENLLRDATHSDARLRHAISAAVHLAIDAPPAIPEDAIDFLGRLDDTWLRAAWHAHDTELALLDTLTRGDNPVLPWCELLFTTALAPWSLSVAAVHARDHFTTANERLRTASSEYLWYLEWLRHRGDYR</sequence>
<dbReference type="KEGG" id="nhu:H0264_28700"/>
<evidence type="ECO:0000313" key="2">
    <source>
        <dbReference type="Proteomes" id="UP000515512"/>
    </source>
</evidence>
<dbReference type="AlphaFoldDB" id="A0A7D6VFY4"/>
<proteinExistence type="predicted"/>
<protein>
    <submittedName>
        <fullName evidence="1">Uncharacterized protein</fullName>
    </submittedName>
</protein>